<dbReference type="GO" id="GO:1901605">
    <property type="term" value="P:alpha-amino acid metabolic process"/>
    <property type="evidence" value="ECO:0007669"/>
    <property type="project" value="TreeGrafter"/>
</dbReference>
<dbReference type="InterPro" id="IPR015422">
    <property type="entry name" value="PyrdxlP-dep_Trfase_small"/>
</dbReference>
<dbReference type="Gene3D" id="3.40.640.10">
    <property type="entry name" value="Type I PLP-dependent aspartate aminotransferase-like (Major domain)"/>
    <property type="match status" value="1"/>
</dbReference>
<organism evidence="8 9">
    <name type="scientific">Candidatus Chloroploca asiatica</name>
    <dbReference type="NCBI Taxonomy" id="1506545"/>
    <lineage>
        <taxon>Bacteria</taxon>
        <taxon>Bacillati</taxon>
        <taxon>Chloroflexota</taxon>
        <taxon>Chloroflexia</taxon>
        <taxon>Chloroflexales</taxon>
        <taxon>Chloroflexineae</taxon>
        <taxon>Oscillochloridaceae</taxon>
        <taxon>Candidatus Chloroploca</taxon>
    </lineage>
</organism>
<comment type="cofactor">
    <cofactor evidence="1">
        <name>pyridoxal 5'-phosphate</name>
        <dbReference type="ChEBI" id="CHEBI:597326"/>
    </cofactor>
</comment>
<dbReference type="InterPro" id="IPR004839">
    <property type="entry name" value="Aminotransferase_I/II_large"/>
</dbReference>
<keyword evidence="9" id="KW-1185">Reference proteome</keyword>
<evidence type="ECO:0000313" key="8">
    <source>
        <dbReference type="EMBL" id="PDW00791.1"/>
    </source>
</evidence>
<dbReference type="InterPro" id="IPR050859">
    <property type="entry name" value="Class-I_PLP-dep_aminotransf"/>
</dbReference>
<sequence length="406" mass="44480">MDSVWTNRIAAGAAEMHSSAIRDLLKVTAQPEMISFAGGLPAPELFPVEEIAAAAERALVESPLVTLQYGPTEGFGPLRELLMTWMARLGITVPADQVLVTSGSQQGLDMVGRLLIDPGALVAVEEPTYMGALQAWQTIRPHYLSVPLDDQGLDVDALEALLAAGARPRFLYVVSCFQNPTGVTLAHERRRRLIELASRYTLPIIEDDPYGELYYEGSRTTPLAALDIELHGELRHVVYLGTLSKLLSPGMRVGWIVAPQPLVDRLVMLKQGLDLHTGSMAQVVAYYACRDGLLEQHTPRLRDLYRERRDVMLQALDQTCAGVEGMHWTRPGGGMFLWVRLPAELEAEPLLQQAVAEHVAFVPGRAFHPDGGGGSTMRLNFSHSNPMQIEEGIRRLGGVILASLAL</sequence>
<dbReference type="CDD" id="cd00609">
    <property type="entry name" value="AAT_like"/>
    <property type="match status" value="1"/>
</dbReference>
<evidence type="ECO:0000256" key="4">
    <source>
        <dbReference type="ARBA" id="ARBA00022576"/>
    </source>
</evidence>
<dbReference type="GO" id="GO:0030170">
    <property type="term" value="F:pyridoxal phosphate binding"/>
    <property type="evidence" value="ECO:0007669"/>
    <property type="project" value="InterPro"/>
</dbReference>
<keyword evidence="5 8" id="KW-0808">Transferase</keyword>
<reference evidence="8 9" key="1">
    <citation type="submission" date="2016-05" db="EMBL/GenBank/DDBJ databases">
        <authorList>
            <person name="Lavstsen T."/>
            <person name="Jespersen J.S."/>
        </authorList>
    </citation>
    <scope>NUCLEOTIDE SEQUENCE [LARGE SCALE GENOMIC DNA]</scope>
    <source>
        <strain evidence="8 9">B7-9</strain>
    </source>
</reference>
<dbReference type="AlphaFoldDB" id="A0A2H3KQZ2"/>
<dbReference type="Gene3D" id="3.90.1150.10">
    <property type="entry name" value="Aspartate Aminotransferase, domain 1"/>
    <property type="match status" value="1"/>
</dbReference>
<keyword evidence="6" id="KW-0663">Pyridoxal phosphate</keyword>
<name>A0A2H3KQZ2_9CHLR</name>
<comment type="caution">
    <text evidence="8">The sequence shown here is derived from an EMBL/GenBank/DDBJ whole genome shotgun (WGS) entry which is preliminary data.</text>
</comment>
<accession>A0A2H3KQZ2</accession>
<evidence type="ECO:0000256" key="5">
    <source>
        <dbReference type="ARBA" id="ARBA00022679"/>
    </source>
</evidence>
<dbReference type="RefSeq" id="WP_097650753.1">
    <property type="nucleotide sequence ID" value="NZ_LYXE01000030.1"/>
</dbReference>
<evidence type="ECO:0000256" key="3">
    <source>
        <dbReference type="ARBA" id="ARBA00011738"/>
    </source>
</evidence>
<dbReference type="InterPro" id="IPR015421">
    <property type="entry name" value="PyrdxlP-dep_Trfase_major"/>
</dbReference>
<evidence type="ECO:0000313" key="9">
    <source>
        <dbReference type="Proteomes" id="UP000220922"/>
    </source>
</evidence>
<protein>
    <submittedName>
        <fullName evidence="8">Aminotransferase</fullName>
    </submittedName>
</protein>
<evidence type="ECO:0000256" key="2">
    <source>
        <dbReference type="ARBA" id="ARBA00007441"/>
    </source>
</evidence>
<dbReference type="PANTHER" id="PTHR42790:SF19">
    <property type="entry name" value="KYNURENINE_ALPHA-AMINOADIPATE AMINOTRANSFERASE, MITOCHONDRIAL"/>
    <property type="match status" value="1"/>
</dbReference>
<dbReference type="SUPFAM" id="SSF53383">
    <property type="entry name" value="PLP-dependent transferases"/>
    <property type="match status" value="1"/>
</dbReference>
<evidence type="ECO:0000256" key="6">
    <source>
        <dbReference type="ARBA" id="ARBA00022898"/>
    </source>
</evidence>
<dbReference type="PANTHER" id="PTHR42790">
    <property type="entry name" value="AMINOTRANSFERASE"/>
    <property type="match status" value="1"/>
</dbReference>
<keyword evidence="4 8" id="KW-0032">Aminotransferase</keyword>
<evidence type="ECO:0000256" key="1">
    <source>
        <dbReference type="ARBA" id="ARBA00001933"/>
    </source>
</evidence>
<dbReference type="FunFam" id="3.40.640.10:FF:000053">
    <property type="entry name" value="Aminotransferase, class I"/>
    <property type="match status" value="1"/>
</dbReference>
<dbReference type="OrthoDB" id="9802328at2"/>
<feature type="domain" description="Aminotransferase class I/classII large" evidence="7">
    <location>
        <begin position="47"/>
        <end position="396"/>
    </location>
</feature>
<gene>
    <name evidence="8" type="ORF">A9Q02_21530</name>
</gene>
<comment type="similarity">
    <text evidence="2">Belongs to the class-I pyridoxal-phosphate-dependent aminotransferase family.</text>
</comment>
<dbReference type="EMBL" id="LYXE01000030">
    <property type="protein sequence ID" value="PDW00791.1"/>
    <property type="molecule type" value="Genomic_DNA"/>
</dbReference>
<dbReference type="Proteomes" id="UP000220922">
    <property type="component" value="Unassembled WGS sequence"/>
</dbReference>
<dbReference type="GO" id="GO:0008483">
    <property type="term" value="F:transaminase activity"/>
    <property type="evidence" value="ECO:0007669"/>
    <property type="project" value="UniProtKB-KW"/>
</dbReference>
<dbReference type="Pfam" id="PF00155">
    <property type="entry name" value="Aminotran_1_2"/>
    <property type="match status" value="1"/>
</dbReference>
<evidence type="ECO:0000259" key="7">
    <source>
        <dbReference type="Pfam" id="PF00155"/>
    </source>
</evidence>
<comment type="subunit">
    <text evidence="3">Homodimer.</text>
</comment>
<dbReference type="InterPro" id="IPR015424">
    <property type="entry name" value="PyrdxlP-dep_Trfase"/>
</dbReference>
<proteinExistence type="inferred from homology"/>